<sequence length="482" mass="52290">MSQLLTRITKFIKLPLRRLIRIVDDKPLLSLFSALFLLFMLIIIGNFLRQPVPVVPEAEPVVKTVELYSIGSVPKIKLGGKVEKSGVLTLTAGAGGFVQKIYVQPGAAVKRGQQLFWLSSNATGGTLPSINRQIAEKNYQLTIDTFETQKELLGKRWEIAEKSDAQTDELREITHKSLDDTRNLISLNEQMLSSLDTQLNQLMQNNTGGTNDAAILQTQQAKAGVLSGLNSLRTALRSSEYQVSGDQEPAQLSNLSRELTLKQLELEEKSLDLTKEISKLNLTIASISESMMYPASPCNGVVERVQVAYGQSVNPGTVLANIKCAKSHAQIIVPVLAEVAAHVSRIEKSILALPNGENVESAPLYVSTEPTEGNLHSILFELPDMYTDQVSDGAFVTVSVPVGEAHTTAVIPFVPLDSIYQTQNEAYVLVAEKTGEQLVAATKTVRLGVVQGSYVEVTDGLGEGDQVIVDRNVIAGDVVAAK</sequence>
<dbReference type="InterPro" id="IPR011053">
    <property type="entry name" value="Single_hybrid_motif"/>
</dbReference>
<protein>
    <submittedName>
        <fullName evidence="2">RND family efflux transporter, MFP subunit</fullName>
    </submittedName>
</protein>
<proteinExistence type="predicted"/>
<dbReference type="GO" id="GO:0015562">
    <property type="term" value="F:efflux transmembrane transporter activity"/>
    <property type="evidence" value="ECO:0007669"/>
    <property type="project" value="TreeGrafter"/>
</dbReference>
<dbReference type="AlphaFoldDB" id="A0A0G1CH30"/>
<dbReference type="STRING" id="1618436.UV59_C0013G0015"/>
<comment type="caution">
    <text evidence="2">The sequence shown here is derived from an EMBL/GenBank/DDBJ whole genome shotgun (WGS) entry which is preliminary data.</text>
</comment>
<dbReference type="SUPFAM" id="SSF51230">
    <property type="entry name" value="Single hybrid motif"/>
    <property type="match status" value="1"/>
</dbReference>
<dbReference type="Gene3D" id="2.40.50.100">
    <property type="match status" value="1"/>
</dbReference>
<keyword evidence="1" id="KW-0472">Membrane</keyword>
<dbReference type="SUPFAM" id="SSF111369">
    <property type="entry name" value="HlyD-like secretion proteins"/>
    <property type="match status" value="1"/>
</dbReference>
<dbReference type="Proteomes" id="UP000034543">
    <property type="component" value="Unassembled WGS sequence"/>
</dbReference>
<gene>
    <name evidence="2" type="ORF">UV59_C0013G0015</name>
</gene>
<evidence type="ECO:0000256" key="1">
    <source>
        <dbReference type="SAM" id="Phobius"/>
    </source>
</evidence>
<evidence type="ECO:0000313" key="3">
    <source>
        <dbReference type="Proteomes" id="UP000034543"/>
    </source>
</evidence>
<organism evidence="2 3">
    <name type="scientific">Candidatus Gottesmanbacteria bacterium GW2011_GWA1_43_11</name>
    <dbReference type="NCBI Taxonomy" id="1618436"/>
    <lineage>
        <taxon>Bacteria</taxon>
        <taxon>Candidatus Gottesmaniibacteriota</taxon>
    </lineage>
</organism>
<accession>A0A0G1CH30</accession>
<keyword evidence="1" id="KW-0812">Transmembrane</keyword>
<keyword evidence="1" id="KW-1133">Transmembrane helix</keyword>
<evidence type="ECO:0000313" key="2">
    <source>
        <dbReference type="EMBL" id="KKS84837.1"/>
    </source>
</evidence>
<dbReference type="PANTHER" id="PTHR30469:SF15">
    <property type="entry name" value="HLYD FAMILY OF SECRETION PROTEINS"/>
    <property type="match status" value="1"/>
</dbReference>
<feature type="transmembrane region" description="Helical" evidence="1">
    <location>
        <begin position="28"/>
        <end position="48"/>
    </location>
</feature>
<dbReference type="EMBL" id="LCFB01000013">
    <property type="protein sequence ID" value="KKS84837.1"/>
    <property type="molecule type" value="Genomic_DNA"/>
</dbReference>
<dbReference type="Gene3D" id="2.40.420.20">
    <property type="match status" value="1"/>
</dbReference>
<dbReference type="PANTHER" id="PTHR30469">
    <property type="entry name" value="MULTIDRUG RESISTANCE PROTEIN MDTA"/>
    <property type="match status" value="1"/>
</dbReference>
<dbReference type="GO" id="GO:1990281">
    <property type="term" value="C:efflux pump complex"/>
    <property type="evidence" value="ECO:0007669"/>
    <property type="project" value="TreeGrafter"/>
</dbReference>
<name>A0A0G1CH30_9BACT</name>
<reference evidence="2 3" key="1">
    <citation type="journal article" date="2015" name="Nature">
        <title>rRNA introns, odd ribosomes, and small enigmatic genomes across a large radiation of phyla.</title>
        <authorList>
            <person name="Brown C.T."/>
            <person name="Hug L.A."/>
            <person name="Thomas B.C."/>
            <person name="Sharon I."/>
            <person name="Castelle C.J."/>
            <person name="Singh A."/>
            <person name="Wilkins M.J."/>
            <person name="Williams K.H."/>
            <person name="Banfield J.F."/>
        </authorList>
    </citation>
    <scope>NUCLEOTIDE SEQUENCE [LARGE SCALE GENOMIC DNA]</scope>
</reference>